<proteinExistence type="predicted"/>
<dbReference type="EMBL" id="BLLF01000743">
    <property type="protein sequence ID" value="GFH14578.1"/>
    <property type="molecule type" value="Genomic_DNA"/>
</dbReference>
<gene>
    <name evidence="2" type="ORF">HaLaN_10661</name>
</gene>
<comment type="caution">
    <text evidence="2">The sequence shown here is derived from an EMBL/GenBank/DDBJ whole genome shotgun (WGS) entry which is preliminary data.</text>
</comment>
<evidence type="ECO:0000256" key="1">
    <source>
        <dbReference type="SAM" id="Coils"/>
    </source>
</evidence>
<feature type="coiled-coil region" evidence="1">
    <location>
        <begin position="27"/>
        <end position="54"/>
    </location>
</feature>
<evidence type="ECO:0000313" key="3">
    <source>
        <dbReference type="Proteomes" id="UP000485058"/>
    </source>
</evidence>
<dbReference type="Proteomes" id="UP000485058">
    <property type="component" value="Unassembled WGS sequence"/>
</dbReference>
<feature type="non-terminal residue" evidence="2">
    <location>
        <position position="194"/>
    </location>
</feature>
<keyword evidence="1" id="KW-0175">Coiled coil</keyword>
<evidence type="ECO:0000313" key="2">
    <source>
        <dbReference type="EMBL" id="GFH14578.1"/>
    </source>
</evidence>
<name>A0A699Z5F0_HAELA</name>
<keyword evidence="3" id="KW-1185">Reference proteome</keyword>
<protein>
    <submittedName>
        <fullName evidence="2">Uncharacterized protein</fullName>
    </submittedName>
</protein>
<accession>A0A699Z5F0</accession>
<organism evidence="2 3">
    <name type="scientific">Haematococcus lacustris</name>
    <name type="common">Green alga</name>
    <name type="synonym">Haematococcus pluvialis</name>
    <dbReference type="NCBI Taxonomy" id="44745"/>
    <lineage>
        <taxon>Eukaryota</taxon>
        <taxon>Viridiplantae</taxon>
        <taxon>Chlorophyta</taxon>
        <taxon>core chlorophytes</taxon>
        <taxon>Chlorophyceae</taxon>
        <taxon>CS clade</taxon>
        <taxon>Chlamydomonadales</taxon>
        <taxon>Haematococcaceae</taxon>
        <taxon>Haematococcus</taxon>
    </lineage>
</organism>
<reference evidence="2 3" key="1">
    <citation type="submission" date="2020-02" db="EMBL/GenBank/DDBJ databases">
        <title>Draft genome sequence of Haematococcus lacustris strain NIES-144.</title>
        <authorList>
            <person name="Morimoto D."/>
            <person name="Nakagawa S."/>
            <person name="Yoshida T."/>
            <person name="Sawayama S."/>
        </authorList>
    </citation>
    <scope>NUCLEOTIDE SEQUENCE [LARGE SCALE GENOMIC DNA]</scope>
    <source>
        <strain evidence="2 3">NIES-144</strain>
    </source>
</reference>
<sequence>MAGFIANRFMVLEAQLQASQTQHGTDAAASQQREQQLQAQIEQLQQQNASQRLTTYAAAEEIADLQVARYSTARYCVEYSLAALRLLVDCNLSFEKVQETIVRTLGLHILPGQQLEDRVPCGMTLRRAMDDICHQAHKHQSGLCAQAGAGAIGFDSKGDNLGIIMQTATQKQLDGIATSVELTFVQAQLPARQL</sequence>
<feature type="non-terminal residue" evidence="2">
    <location>
        <position position="1"/>
    </location>
</feature>
<dbReference type="AlphaFoldDB" id="A0A699Z5F0"/>